<evidence type="ECO:0000313" key="5">
    <source>
        <dbReference type="Proteomes" id="UP000283255"/>
    </source>
</evidence>
<protein>
    <submittedName>
        <fullName evidence="4">Glyceraldehyde-3-phosphate dehydrogenase</fullName>
    </submittedName>
</protein>
<dbReference type="Gene3D" id="2.40.160.50">
    <property type="entry name" value="membrane protein fhac: a member of the omp85/tpsb transporter family"/>
    <property type="match status" value="1"/>
</dbReference>
<organism evidence="4 5">
    <name type="scientific">Motilimonas pumila</name>
    <dbReference type="NCBI Taxonomy" id="2303987"/>
    <lineage>
        <taxon>Bacteria</taxon>
        <taxon>Pseudomonadati</taxon>
        <taxon>Pseudomonadota</taxon>
        <taxon>Gammaproteobacteria</taxon>
        <taxon>Alteromonadales</taxon>
        <taxon>Alteromonadales genera incertae sedis</taxon>
        <taxon>Motilimonas</taxon>
    </lineage>
</organism>
<gene>
    <name evidence="4" type="ORF">D1Z90_03240</name>
</gene>
<dbReference type="InterPro" id="IPR000184">
    <property type="entry name" value="Bac_surfAg_D15"/>
</dbReference>
<keyword evidence="5" id="KW-1185">Reference proteome</keyword>
<dbReference type="EMBL" id="QZCH01000002">
    <property type="protein sequence ID" value="RJG50711.1"/>
    <property type="molecule type" value="Genomic_DNA"/>
</dbReference>
<reference evidence="4 5" key="2">
    <citation type="submission" date="2019-01" db="EMBL/GenBank/DDBJ databases">
        <title>Motilimonas pumilus sp. nov., isolated from the gut of sea cucumber (Apostichopus japonicus).</title>
        <authorList>
            <person name="Wang F.-Q."/>
            <person name="Ren L.-H."/>
            <person name="Lin Y.-W."/>
            <person name="Sun G.-H."/>
            <person name="Du Z.-J."/>
            <person name="Zhao J.-X."/>
            <person name="Liu X.-J."/>
            <person name="Liu L.-J."/>
        </authorList>
    </citation>
    <scope>NUCLEOTIDE SEQUENCE [LARGE SCALE GENOMIC DNA]</scope>
    <source>
        <strain evidence="4 5">PLHSC7-2</strain>
    </source>
</reference>
<keyword evidence="2" id="KW-0472">Membrane</keyword>
<comment type="subcellular location">
    <subcellularLocation>
        <location evidence="1">Membrane</location>
    </subcellularLocation>
</comment>
<dbReference type="OrthoDB" id="9771071at2"/>
<dbReference type="GO" id="GO:0019867">
    <property type="term" value="C:outer membrane"/>
    <property type="evidence" value="ECO:0007669"/>
    <property type="project" value="InterPro"/>
</dbReference>
<name>A0A418YJ83_9GAMM</name>
<reference evidence="4 5" key="1">
    <citation type="submission" date="2018-09" db="EMBL/GenBank/DDBJ databases">
        <authorList>
            <person name="Wang F."/>
        </authorList>
    </citation>
    <scope>NUCLEOTIDE SEQUENCE [LARGE SCALE GENOMIC DNA]</scope>
    <source>
        <strain evidence="4 5">PLHSC7-2</strain>
    </source>
</reference>
<dbReference type="AlphaFoldDB" id="A0A418YJ83"/>
<evidence type="ECO:0000256" key="1">
    <source>
        <dbReference type="ARBA" id="ARBA00004370"/>
    </source>
</evidence>
<dbReference type="Pfam" id="PF01103">
    <property type="entry name" value="Omp85"/>
    <property type="match status" value="1"/>
</dbReference>
<proteinExistence type="predicted"/>
<feature type="domain" description="Bacterial surface antigen (D15)" evidence="3">
    <location>
        <begin position="125"/>
        <end position="332"/>
    </location>
</feature>
<sequence>MSHAGAFDQFFDPQDGQLDASQWILDNAHGFLPVPFAITDPAVGVGGGAALLFFHETEQQKAKRVKDPESVQGIPLSVSGVVAGATNNGSYLGGAFHSGNWRDDSVRYLGGIFGASFNLTFYQPDDNQGQKFNMEGIYFLQDIDFRLGKSHFFVGGSYSYMDSKTKFEMPGLVPGVNQFDLDSRDADVSVKLTYDNRDNTFSPEQGTKVGIKASFHDKAFGGDFEYQKYRVFGQHYQKLNDKWGVAVRGDAQAISGDAPFYARPFLEMRGMPALRYQGDNTVLAEAEVSYKVNDRWTVLGFAGTGNAFDSDQSIKDTKWRTSRGAGFRYLIARQLGMKVGIDIAKGPLDWTTHIQFGSAW</sequence>
<comment type="caution">
    <text evidence="4">The sequence shown here is derived from an EMBL/GenBank/DDBJ whole genome shotgun (WGS) entry which is preliminary data.</text>
</comment>
<evidence type="ECO:0000313" key="4">
    <source>
        <dbReference type="EMBL" id="RJG50711.1"/>
    </source>
</evidence>
<evidence type="ECO:0000256" key="2">
    <source>
        <dbReference type="ARBA" id="ARBA00023136"/>
    </source>
</evidence>
<accession>A0A418YJ83</accession>
<evidence type="ECO:0000259" key="3">
    <source>
        <dbReference type="Pfam" id="PF01103"/>
    </source>
</evidence>
<dbReference type="Proteomes" id="UP000283255">
    <property type="component" value="Unassembled WGS sequence"/>
</dbReference>